<dbReference type="InterPro" id="IPR013249">
    <property type="entry name" value="RNA_pol_sigma70_r4_t2"/>
</dbReference>
<evidence type="ECO:0000313" key="2">
    <source>
        <dbReference type="EMBL" id="CAB5239570.1"/>
    </source>
</evidence>
<dbReference type="GO" id="GO:0006352">
    <property type="term" value="P:DNA-templated transcription initiation"/>
    <property type="evidence" value="ECO:0007669"/>
    <property type="project" value="InterPro"/>
</dbReference>
<reference evidence="2" key="1">
    <citation type="submission" date="2020-05" db="EMBL/GenBank/DDBJ databases">
        <authorList>
            <person name="Chiriac C."/>
            <person name="Salcher M."/>
            <person name="Ghai R."/>
            <person name="Kavagutti S V."/>
        </authorList>
    </citation>
    <scope>NUCLEOTIDE SEQUENCE</scope>
</reference>
<feature type="domain" description="RNA polymerase sigma factor 70 region 4 type 2" evidence="1">
    <location>
        <begin position="11"/>
        <end position="61"/>
    </location>
</feature>
<accession>A0A6J7XQC3</accession>
<sequence length="67" mass="7292">MSNSDAQPQTLNDVLASLPEEERIILTMHYLKSMSALEIAQRLGVPERSILVMIAQGKARLSAIAGL</sequence>
<name>A0A6J7XQC3_9ZZZZ</name>
<protein>
    <submittedName>
        <fullName evidence="2">Unannotated protein</fullName>
    </submittedName>
</protein>
<dbReference type="InterPro" id="IPR013324">
    <property type="entry name" value="RNA_pol_sigma_r3/r4-like"/>
</dbReference>
<dbReference type="GO" id="GO:0016987">
    <property type="term" value="F:sigma factor activity"/>
    <property type="evidence" value="ECO:0007669"/>
    <property type="project" value="InterPro"/>
</dbReference>
<evidence type="ECO:0000259" key="1">
    <source>
        <dbReference type="Pfam" id="PF08281"/>
    </source>
</evidence>
<dbReference type="GO" id="GO:0003677">
    <property type="term" value="F:DNA binding"/>
    <property type="evidence" value="ECO:0007669"/>
    <property type="project" value="InterPro"/>
</dbReference>
<dbReference type="AlphaFoldDB" id="A0A6J7XQC3"/>
<proteinExistence type="predicted"/>
<dbReference type="InterPro" id="IPR036388">
    <property type="entry name" value="WH-like_DNA-bd_sf"/>
</dbReference>
<dbReference type="EMBL" id="CAFBSG010000004">
    <property type="protein sequence ID" value="CAB5239570.1"/>
    <property type="molecule type" value="Genomic_DNA"/>
</dbReference>
<dbReference type="Gene3D" id="1.10.10.10">
    <property type="entry name" value="Winged helix-like DNA-binding domain superfamily/Winged helix DNA-binding domain"/>
    <property type="match status" value="1"/>
</dbReference>
<gene>
    <name evidence="2" type="ORF">UFOPK3554_00350</name>
</gene>
<dbReference type="SUPFAM" id="SSF88659">
    <property type="entry name" value="Sigma3 and sigma4 domains of RNA polymerase sigma factors"/>
    <property type="match status" value="1"/>
</dbReference>
<organism evidence="2">
    <name type="scientific">freshwater metagenome</name>
    <dbReference type="NCBI Taxonomy" id="449393"/>
    <lineage>
        <taxon>unclassified sequences</taxon>
        <taxon>metagenomes</taxon>
        <taxon>ecological metagenomes</taxon>
    </lineage>
</organism>
<dbReference type="Pfam" id="PF08281">
    <property type="entry name" value="Sigma70_r4_2"/>
    <property type="match status" value="1"/>
</dbReference>